<reference evidence="7 8" key="1">
    <citation type="submission" date="2019-12" db="EMBL/GenBank/DDBJ databases">
        <authorList>
            <person name="Li C."/>
            <person name="Zhao J."/>
        </authorList>
    </citation>
    <scope>NUCLEOTIDE SEQUENCE [LARGE SCALE GENOMIC DNA]</scope>
    <source>
        <strain evidence="7 8">NEAU-DD11</strain>
    </source>
</reference>
<gene>
    <name evidence="7" type="ORF">GPY61_03475</name>
</gene>
<keyword evidence="2" id="KW-0808">Transferase</keyword>
<dbReference type="AlphaFoldDB" id="A0A7X3K625"/>
<feature type="region of interest" description="Disordered" evidence="5">
    <location>
        <begin position="1"/>
        <end position="37"/>
    </location>
</feature>
<dbReference type="RefSeq" id="WP_056133867.1">
    <property type="nucleotide sequence ID" value="NZ_WSES01000001.1"/>
</dbReference>
<comment type="similarity">
    <text evidence="1">Belongs to the polyphosphate kinase 2 (PPK2) family. Class I subfamily.</text>
</comment>
<evidence type="ECO:0000313" key="8">
    <source>
        <dbReference type="Proteomes" id="UP000443353"/>
    </source>
</evidence>
<dbReference type="PANTHER" id="PTHR34383">
    <property type="entry name" value="POLYPHOSPHATE:AMP PHOSPHOTRANSFERASE-RELATED"/>
    <property type="match status" value="1"/>
</dbReference>
<dbReference type="InterPro" id="IPR022488">
    <property type="entry name" value="PPK2-related"/>
</dbReference>
<dbReference type="InterPro" id="IPR027417">
    <property type="entry name" value="P-loop_NTPase"/>
</dbReference>
<evidence type="ECO:0000256" key="1">
    <source>
        <dbReference type="ARBA" id="ARBA00009924"/>
    </source>
</evidence>
<evidence type="ECO:0000259" key="6">
    <source>
        <dbReference type="Pfam" id="PF03976"/>
    </source>
</evidence>
<name>A0A7X3K625_9BURK</name>
<evidence type="ECO:0000313" key="7">
    <source>
        <dbReference type="EMBL" id="MVW58982.1"/>
    </source>
</evidence>
<evidence type="ECO:0000256" key="5">
    <source>
        <dbReference type="SAM" id="MobiDB-lite"/>
    </source>
</evidence>
<dbReference type="InterPro" id="IPR022300">
    <property type="entry name" value="PPK2-rel_1"/>
</dbReference>
<dbReference type="GO" id="GO:0006797">
    <property type="term" value="P:polyphosphate metabolic process"/>
    <property type="evidence" value="ECO:0007669"/>
    <property type="project" value="InterPro"/>
</dbReference>
<comment type="caution">
    <text evidence="7">The sequence shown here is derived from an EMBL/GenBank/DDBJ whole genome shotgun (WGS) entry which is preliminary data.</text>
</comment>
<dbReference type="Gene3D" id="3.40.50.300">
    <property type="entry name" value="P-loop containing nucleotide triphosphate hydrolases"/>
    <property type="match status" value="1"/>
</dbReference>
<evidence type="ECO:0000256" key="2">
    <source>
        <dbReference type="ARBA" id="ARBA00022679"/>
    </source>
</evidence>
<feature type="coiled-coil region" evidence="4">
    <location>
        <begin position="39"/>
        <end position="66"/>
    </location>
</feature>
<keyword evidence="4" id="KW-0175">Coiled coil</keyword>
<evidence type="ECO:0000256" key="3">
    <source>
        <dbReference type="ARBA" id="ARBA00022777"/>
    </source>
</evidence>
<dbReference type="Pfam" id="PF03976">
    <property type="entry name" value="PPK2"/>
    <property type="match status" value="1"/>
</dbReference>
<feature type="domain" description="Polyphosphate kinase-2-related" evidence="6">
    <location>
        <begin position="39"/>
        <end position="261"/>
    </location>
</feature>
<dbReference type="PANTHER" id="PTHR34383:SF3">
    <property type="entry name" value="POLYPHOSPHATE:AMP PHOSPHOTRANSFERASE"/>
    <property type="match status" value="1"/>
</dbReference>
<dbReference type="Proteomes" id="UP000443353">
    <property type="component" value="Unassembled WGS sequence"/>
</dbReference>
<proteinExistence type="inferred from homology"/>
<keyword evidence="8" id="KW-1185">Reference proteome</keyword>
<accession>A0A7X3K625</accession>
<dbReference type="PIRSF" id="PIRSF028756">
    <property type="entry name" value="PPK2_prd"/>
    <property type="match status" value="1"/>
</dbReference>
<protein>
    <submittedName>
        <fullName evidence="7">Polyphosphate kinase 2 family protein</fullName>
    </submittedName>
</protein>
<dbReference type="SUPFAM" id="SSF52540">
    <property type="entry name" value="P-loop containing nucleoside triphosphate hydrolases"/>
    <property type="match status" value="1"/>
</dbReference>
<organism evidence="7 8">
    <name type="scientific">Massilia cellulosiltytica</name>
    <dbReference type="NCBI Taxonomy" id="2683234"/>
    <lineage>
        <taxon>Bacteria</taxon>
        <taxon>Pseudomonadati</taxon>
        <taxon>Pseudomonadota</taxon>
        <taxon>Betaproteobacteria</taxon>
        <taxon>Burkholderiales</taxon>
        <taxon>Oxalobacteraceae</taxon>
        <taxon>Telluria group</taxon>
        <taxon>Massilia</taxon>
    </lineage>
</organism>
<sequence>MSMLERFRAPKNLELRDKDAGATPLRDDKKGKLKNGELKERERALTAELTAEVAKLQEKLYAARDRKLLLILQGMDTSGKDGTVRALFSQINPMGLHATGFVAPTEKEKAHDFLWRVHARVPAKGEIGIFNRSHYEDVLVPRILGTLDGKDLERRYAHIRDFERMLAETGTTVMKVFLHISKDEQRERLQARLDDPEKHWKFDPADLTAREKWDVYQGAYADAINATDCDHAPWYIVPADSKTHRNLIIAHLMLETMQGMKLEWPQPKADMSKVRIDN</sequence>
<keyword evidence="3 7" id="KW-0418">Kinase</keyword>
<dbReference type="GO" id="GO:0008976">
    <property type="term" value="F:polyphosphate kinase activity"/>
    <property type="evidence" value="ECO:0007669"/>
    <property type="project" value="InterPro"/>
</dbReference>
<evidence type="ECO:0000256" key="4">
    <source>
        <dbReference type="SAM" id="Coils"/>
    </source>
</evidence>
<dbReference type="EMBL" id="WSES01000001">
    <property type="protein sequence ID" value="MVW58982.1"/>
    <property type="molecule type" value="Genomic_DNA"/>
</dbReference>
<dbReference type="NCBIfam" id="TIGR03709">
    <property type="entry name" value="PPK2_rel_1"/>
    <property type="match status" value="1"/>
</dbReference>
<dbReference type="InterPro" id="IPR016898">
    <property type="entry name" value="Polyphosphate_phosphotransfera"/>
</dbReference>